<dbReference type="RefSeq" id="XP_012944364.1">
    <property type="nucleotide sequence ID" value="XM_013088910.2"/>
</dbReference>
<keyword evidence="5" id="KW-0418">Kinase</keyword>
<evidence type="ECO:0000256" key="2">
    <source>
        <dbReference type="ARBA" id="ARBA00022840"/>
    </source>
</evidence>
<accession>A0ABM1AB70</accession>
<proteinExistence type="predicted"/>
<evidence type="ECO:0000259" key="3">
    <source>
        <dbReference type="PROSITE" id="PS50011"/>
    </source>
</evidence>
<gene>
    <name evidence="5" type="primary">LOC106013373</name>
</gene>
<dbReference type="PROSITE" id="PS50011">
    <property type="entry name" value="PROTEIN_KINASE_DOM"/>
    <property type="match status" value="1"/>
</dbReference>
<keyword evidence="5" id="KW-0808">Transferase</keyword>
<dbReference type="GeneID" id="106013373"/>
<reference evidence="5" key="1">
    <citation type="submission" date="2025-08" db="UniProtKB">
        <authorList>
            <consortium name="RefSeq"/>
        </authorList>
    </citation>
    <scope>IDENTIFICATION</scope>
</reference>
<organism evidence="4 5">
    <name type="scientific">Aplysia californica</name>
    <name type="common">California sea hare</name>
    <dbReference type="NCBI Taxonomy" id="6500"/>
    <lineage>
        <taxon>Eukaryota</taxon>
        <taxon>Metazoa</taxon>
        <taxon>Spiralia</taxon>
        <taxon>Lophotrochozoa</taxon>
        <taxon>Mollusca</taxon>
        <taxon>Gastropoda</taxon>
        <taxon>Heterobranchia</taxon>
        <taxon>Euthyneura</taxon>
        <taxon>Tectipleura</taxon>
        <taxon>Aplysiida</taxon>
        <taxon>Aplysioidea</taxon>
        <taxon>Aplysiidae</taxon>
        <taxon>Aplysia</taxon>
    </lineage>
</organism>
<feature type="domain" description="Protein kinase" evidence="3">
    <location>
        <begin position="1"/>
        <end position="84"/>
    </location>
</feature>
<sequence length="84" mass="9782">MSNVFQNVVSALRVYRELRMLCHFHHENVLSAQDILQPGPIDFLHEIYVVTELMQSDLHKIIVSPQPLTSDHVKVFLYQILRGL</sequence>
<dbReference type="InterPro" id="IPR011009">
    <property type="entry name" value="Kinase-like_dom_sf"/>
</dbReference>
<dbReference type="SUPFAM" id="SSF56112">
    <property type="entry name" value="Protein kinase-like (PK-like)"/>
    <property type="match status" value="1"/>
</dbReference>
<feature type="non-terminal residue" evidence="5">
    <location>
        <position position="84"/>
    </location>
</feature>
<evidence type="ECO:0000313" key="4">
    <source>
        <dbReference type="Proteomes" id="UP000694888"/>
    </source>
</evidence>
<dbReference type="PANTHER" id="PTHR24055">
    <property type="entry name" value="MITOGEN-ACTIVATED PROTEIN KINASE"/>
    <property type="match status" value="1"/>
</dbReference>
<keyword evidence="2" id="KW-0067">ATP-binding</keyword>
<dbReference type="Proteomes" id="UP000694888">
    <property type="component" value="Unplaced"/>
</dbReference>
<evidence type="ECO:0000256" key="1">
    <source>
        <dbReference type="ARBA" id="ARBA00022741"/>
    </source>
</evidence>
<protein>
    <submittedName>
        <fullName evidence="5">Serine/threonine-protein kinase NLK2</fullName>
    </submittedName>
</protein>
<evidence type="ECO:0000313" key="5">
    <source>
        <dbReference type="RefSeq" id="XP_012944364.1"/>
    </source>
</evidence>
<keyword evidence="4" id="KW-1185">Reference proteome</keyword>
<dbReference type="InterPro" id="IPR050117">
    <property type="entry name" value="MAPK"/>
</dbReference>
<name>A0ABM1AB70_APLCA</name>
<keyword evidence="1" id="KW-0547">Nucleotide-binding</keyword>
<dbReference type="Gene3D" id="1.10.510.10">
    <property type="entry name" value="Transferase(Phosphotransferase) domain 1"/>
    <property type="match status" value="1"/>
</dbReference>
<dbReference type="Gene3D" id="3.30.200.20">
    <property type="entry name" value="Phosphorylase Kinase, domain 1"/>
    <property type="match status" value="1"/>
</dbReference>
<dbReference type="InterPro" id="IPR000719">
    <property type="entry name" value="Prot_kinase_dom"/>
</dbReference>
<dbReference type="GO" id="GO:0016301">
    <property type="term" value="F:kinase activity"/>
    <property type="evidence" value="ECO:0007669"/>
    <property type="project" value="UniProtKB-KW"/>
</dbReference>